<dbReference type="CDD" id="cd23767">
    <property type="entry name" value="IQCD"/>
    <property type="match status" value="1"/>
</dbReference>
<dbReference type="EMBL" id="JBGBPQ010000007">
    <property type="protein sequence ID" value="KAL1521374.1"/>
    <property type="molecule type" value="Genomic_DNA"/>
</dbReference>
<comment type="caution">
    <text evidence="2">The sequence shown here is derived from an EMBL/GenBank/DDBJ whole genome shotgun (WGS) entry which is preliminary data.</text>
</comment>
<keyword evidence="1" id="KW-1133">Transmembrane helix</keyword>
<dbReference type="InterPro" id="IPR000048">
    <property type="entry name" value="IQ_motif_EF-hand-BS"/>
</dbReference>
<keyword evidence="1" id="KW-0472">Membrane</keyword>
<feature type="transmembrane region" description="Helical" evidence="1">
    <location>
        <begin position="293"/>
        <end position="310"/>
    </location>
</feature>
<evidence type="ECO:0000256" key="1">
    <source>
        <dbReference type="SAM" id="Phobius"/>
    </source>
</evidence>
<dbReference type="Proteomes" id="UP001515480">
    <property type="component" value="Unassembled WGS sequence"/>
</dbReference>
<keyword evidence="3" id="KW-1185">Reference proteome</keyword>
<gene>
    <name evidence="2" type="ORF">AB1Y20_021040</name>
</gene>
<dbReference type="PROSITE" id="PS50096">
    <property type="entry name" value="IQ"/>
    <property type="match status" value="1"/>
</dbReference>
<name>A0AB34JIJ0_PRYPA</name>
<sequence length="552" mass="59938">MLRVPPLLLACANFPIAQLLAYVTIPAVPNATLMLRWTMPAQFTDESGLGGGLTYAVERDFCGKMVGQFDDKDWINCGDIDNSIRRAFETWAANHQMISFKNVTSRCLADGAVQACEQENAVRCASTTGSARVECFWQRGNCTKLCAAAEIVILAESFYGGRLVDSVAYVQHWDSLGQTAADSVVVREPGPRLTNGVVSLRDAIIKKATITFLRRDCFYIDSTFCASLHKTERDFGSVLVLYALFTMPFFALAIVLLLARFCLACKAIIKHKRGWGLGLRDAIKSIAEPLTEIWLILFLTTLMPFLYFSLARPCMRCFDFEASMAHEIGLVLGLGQPNAPGHTNYEVISPLNSSNCGPTAALLPGQPGSLAVVAPVSGAWTMMNTLLTRQVAPCPTKDDLAGLNMLYPTCSNARQSEPLCYKSFENLGVIRLMSSVGLSVAISFTVAACLSRGSQLYEKVKVRLMTLHAETSAAMEAAAVNIQARFRGHKARSLTARNLGTRRNLLAGESAQDCENQSSDFMLGQAQAGATQSAANKASASCVPPEKAIHRI</sequence>
<reference evidence="2 3" key="1">
    <citation type="journal article" date="2024" name="Science">
        <title>Giant polyketide synthase enzymes in the biosynthesis of giant marine polyether toxins.</title>
        <authorList>
            <person name="Fallon T.R."/>
            <person name="Shende V.V."/>
            <person name="Wierzbicki I.H."/>
            <person name="Pendleton A.L."/>
            <person name="Watervoot N.F."/>
            <person name="Auber R.P."/>
            <person name="Gonzalez D.J."/>
            <person name="Wisecaver J.H."/>
            <person name="Moore B.S."/>
        </authorList>
    </citation>
    <scope>NUCLEOTIDE SEQUENCE [LARGE SCALE GENOMIC DNA]</scope>
    <source>
        <strain evidence="2 3">12B1</strain>
    </source>
</reference>
<evidence type="ECO:0000313" key="3">
    <source>
        <dbReference type="Proteomes" id="UP001515480"/>
    </source>
</evidence>
<evidence type="ECO:0000313" key="2">
    <source>
        <dbReference type="EMBL" id="KAL1521374.1"/>
    </source>
</evidence>
<dbReference type="AlphaFoldDB" id="A0AB34JIJ0"/>
<dbReference type="Pfam" id="PF00612">
    <property type="entry name" value="IQ"/>
    <property type="match status" value="1"/>
</dbReference>
<proteinExistence type="predicted"/>
<accession>A0AB34JIJ0</accession>
<feature type="transmembrane region" description="Helical" evidence="1">
    <location>
        <begin position="239"/>
        <end position="263"/>
    </location>
</feature>
<keyword evidence="1" id="KW-0812">Transmembrane</keyword>
<protein>
    <submittedName>
        <fullName evidence="2">Uncharacterized protein</fullName>
    </submittedName>
</protein>
<organism evidence="2 3">
    <name type="scientific">Prymnesium parvum</name>
    <name type="common">Toxic golden alga</name>
    <dbReference type="NCBI Taxonomy" id="97485"/>
    <lineage>
        <taxon>Eukaryota</taxon>
        <taxon>Haptista</taxon>
        <taxon>Haptophyta</taxon>
        <taxon>Prymnesiophyceae</taxon>
        <taxon>Prymnesiales</taxon>
        <taxon>Prymnesiaceae</taxon>
        <taxon>Prymnesium</taxon>
    </lineage>
</organism>